<proteinExistence type="predicted"/>
<accession>A0A0A9AWR0</accession>
<reference evidence="1" key="1">
    <citation type="submission" date="2014-09" db="EMBL/GenBank/DDBJ databases">
        <authorList>
            <person name="Magalhaes I.L.F."/>
            <person name="Oliveira U."/>
            <person name="Santos F.R."/>
            <person name="Vidigal T.H.D.A."/>
            <person name="Brescovit A.D."/>
            <person name="Santos A.J."/>
        </authorList>
    </citation>
    <scope>NUCLEOTIDE SEQUENCE</scope>
    <source>
        <tissue evidence="1">Shoot tissue taken approximately 20 cm above the soil surface</tissue>
    </source>
</reference>
<dbReference type="EMBL" id="GBRH01241751">
    <property type="protein sequence ID" value="JAD56144.1"/>
    <property type="molecule type" value="Transcribed_RNA"/>
</dbReference>
<dbReference type="AlphaFoldDB" id="A0A0A9AWR0"/>
<evidence type="ECO:0000313" key="1">
    <source>
        <dbReference type="EMBL" id="JAD56144.1"/>
    </source>
</evidence>
<sequence length="34" mass="3915">MLLYSELFEGSKVLRAIPLATELYISQGNQRFLL</sequence>
<organism evidence="1">
    <name type="scientific">Arundo donax</name>
    <name type="common">Giant reed</name>
    <name type="synonym">Donax arundinaceus</name>
    <dbReference type="NCBI Taxonomy" id="35708"/>
    <lineage>
        <taxon>Eukaryota</taxon>
        <taxon>Viridiplantae</taxon>
        <taxon>Streptophyta</taxon>
        <taxon>Embryophyta</taxon>
        <taxon>Tracheophyta</taxon>
        <taxon>Spermatophyta</taxon>
        <taxon>Magnoliopsida</taxon>
        <taxon>Liliopsida</taxon>
        <taxon>Poales</taxon>
        <taxon>Poaceae</taxon>
        <taxon>PACMAD clade</taxon>
        <taxon>Arundinoideae</taxon>
        <taxon>Arundineae</taxon>
        <taxon>Arundo</taxon>
    </lineage>
</organism>
<reference evidence="1" key="2">
    <citation type="journal article" date="2015" name="Data Brief">
        <title>Shoot transcriptome of the giant reed, Arundo donax.</title>
        <authorList>
            <person name="Barrero R.A."/>
            <person name="Guerrero F.D."/>
            <person name="Moolhuijzen P."/>
            <person name="Goolsby J.A."/>
            <person name="Tidwell J."/>
            <person name="Bellgard S.E."/>
            <person name="Bellgard M.I."/>
        </authorList>
    </citation>
    <scope>NUCLEOTIDE SEQUENCE</scope>
    <source>
        <tissue evidence="1">Shoot tissue taken approximately 20 cm above the soil surface</tissue>
    </source>
</reference>
<name>A0A0A9AWR0_ARUDO</name>
<protein>
    <submittedName>
        <fullName evidence="1">Uncharacterized protein</fullName>
    </submittedName>
</protein>